<protein>
    <submittedName>
        <fullName evidence="2">Uncharacterized protein</fullName>
    </submittedName>
</protein>
<dbReference type="AlphaFoldDB" id="A0A7R8ZLT0"/>
<proteinExistence type="predicted"/>
<name>A0A7R8ZLT0_9CRUS</name>
<gene>
    <name evidence="2" type="ORF">CTOB1V02_LOCUS7207</name>
</gene>
<reference evidence="2" key="1">
    <citation type="submission" date="2020-11" db="EMBL/GenBank/DDBJ databases">
        <authorList>
            <person name="Tran Van P."/>
        </authorList>
    </citation>
    <scope>NUCLEOTIDE SEQUENCE</scope>
</reference>
<sequence length="53" mass="5425">MKGARSSFRAKKEEPPGPSVRRLIGQTGPSTRSTCGYPPPPPGTSATSGNPTA</sequence>
<dbReference type="EMBL" id="OB662012">
    <property type="protein sequence ID" value="CAD7229335.1"/>
    <property type="molecule type" value="Genomic_DNA"/>
</dbReference>
<evidence type="ECO:0000313" key="2">
    <source>
        <dbReference type="EMBL" id="CAD7229335.1"/>
    </source>
</evidence>
<feature type="compositionally biased region" description="Low complexity" evidence="1">
    <location>
        <begin position="44"/>
        <end position="53"/>
    </location>
</feature>
<organism evidence="2">
    <name type="scientific">Cyprideis torosa</name>
    <dbReference type="NCBI Taxonomy" id="163714"/>
    <lineage>
        <taxon>Eukaryota</taxon>
        <taxon>Metazoa</taxon>
        <taxon>Ecdysozoa</taxon>
        <taxon>Arthropoda</taxon>
        <taxon>Crustacea</taxon>
        <taxon>Oligostraca</taxon>
        <taxon>Ostracoda</taxon>
        <taxon>Podocopa</taxon>
        <taxon>Podocopida</taxon>
        <taxon>Cytherocopina</taxon>
        <taxon>Cytheroidea</taxon>
        <taxon>Cytherideidae</taxon>
        <taxon>Cyprideis</taxon>
    </lineage>
</organism>
<feature type="region of interest" description="Disordered" evidence="1">
    <location>
        <begin position="1"/>
        <end position="53"/>
    </location>
</feature>
<feature type="non-terminal residue" evidence="2">
    <location>
        <position position="53"/>
    </location>
</feature>
<evidence type="ECO:0000256" key="1">
    <source>
        <dbReference type="SAM" id="MobiDB-lite"/>
    </source>
</evidence>
<accession>A0A7R8ZLT0</accession>